<dbReference type="InterPro" id="IPR050465">
    <property type="entry name" value="UPF0194_transport"/>
</dbReference>
<comment type="similarity">
    <text evidence="2">Belongs to the membrane fusion protein (MFP) (TC 8.A.1) family.</text>
</comment>
<accession>A0A1F8CUG6</accession>
<dbReference type="InterPro" id="IPR006143">
    <property type="entry name" value="RND_pump_MFP"/>
</dbReference>
<evidence type="ECO:0000313" key="5">
    <source>
        <dbReference type="EMBL" id="OGM79964.1"/>
    </source>
</evidence>
<keyword evidence="3" id="KW-0175">Coiled coil</keyword>
<evidence type="ECO:0000313" key="6">
    <source>
        <dbReference type="Proteomes" id="UP000178999"/>
    </source>
</evidence>
<reference evidence="5 6" key="1">
    <citation type="journal article" date="2016" name="Nat. Commun.">
        <title>Thousands of microbial genomes shed light on interconnected biogeochemical processes in an aquifer system.</title>
        <authorList>
            <person name="Anantharaman K."/>
            <person name="Brown C.T."/>
            <person name="Hug L.A."/>
            <person name="Sharon I."/>
            <person name="Castelle C.J."/>
            <person name="Probst A.J."/>
            <person name="Thomas B.C."/>
            <person name="Singh A."/>
            <person name="Wilkins M.J."/>
            <person name="Karaoz U."/>
            <person name="Brodie E.L."/>
            <person name="Williams K.H."/>
            <person name="Hubbard S.S."/>
            <person name="Banfield J.F."/>
        </authorList>
    </citation>
    <scope>NUCLEOTIDE SEQUENCE [LARGE SCALE GENOMIC DNA]</scope>
</reference>
<dbReference type="SUPFAM" id="SSF111369">
    <property type="entry name" value="HlyD-like secretion proteins"/>
    <property type="match status" value="1"/>
</dbReference>
<comment type="subcellular location">
    <subcellularLocation>
        <location evidence="1">Cell envelope</location>
    </subcellularLocation>
</comment>
<keyword evidence="4" id="KW-1133">Transmembrane helix</keyword>
<organism evidence="5 6">
    <name type="scientific">Candidatus Woesebacteria bacterium RIFOXYB1_FULL_38_16</name>
    <dbReference type="NCBI Taxonomy" id="1802538"/>
    <lineage>
        <taxon>Bacteria</taxon>
        <taxon>Candidatus Woeseibacteriota</taxon>
    </lineage>
</organism>
<evidence type="ECO:0000256" key="3">
    <source>
        <dbReference type="ARBA" id="ARBA00023054"/>
    </source>
</evidence>
<dbReference type="Proteomes" id="UP000178999">
    <property type="component" value="Unassembled WGS sequence"/>
</dbReference>
<evidence type="ECO:0000256" key="1">
    <source>
        <dbReference type="ARBA" id="ARBA00004196"/>
    </source>
</evidence>
<keyword evidence="4" id="KW-0812">Transmembrane</keyword>
<dbReference type="GO" id="GO:0016020">
    <property type="term" value="C:membrane"/>
    <property type="evidence" value="ECO:0007669"/>
    <property type="project" value="InterPro"/>
</dbReference>
<dbReference type="Gene3D" id="6.20.50.140">
    <property type="match status" value="1"/>
</dbReference>
<protein>
    <submittedName>
        <fullName evidence="5">Uncharacterized protein</fullName>
    </submittedName>
</protein>
<name>A0A1F8CUG6_9BACT</name>
<sequence>MKERVKKLSKLRSIKFTKKRVVFGIIILLLVGVGIWWKFFRVKNGLKEGRIERGDVTEELVLSGKVEATEHAELGFETSGKMVFVGVKEGEKIKKGKLLGKLDTVSLNAAYQQALSSLRKYDATVENVHDQVKNHSSDETYAQKDSRTTAEATKDSAYEAVVIAKRNLEAASLFSPIDGVVTYAANSFPGVFVIYSQKQFEVVNPETIYFSVSADQTEVIQLTKGQKVEVTLDSFSERTIEGTILDIGYAPNPEEVGVSYEIKIGLTGVEIEYRLGMTGDAGFIIGQAKDVLWVKNTFVKSDKQGKYVLIEKGKKKKYIEVGVEGEDRVEVTGEIKEGETVYDD</sequence>
<dbReference type="AlphaFoldDB" id="A0A1F8CUG6"/>
<dbReference type="PANTHER" id="PTHR32347">
    <property type="entry name" value="EFFLUX SYSTEM COMPONENT YKNX-RELATED"/>
    <property type="match status" value="1"/>
</dbReference>
<feature type="transmembrane region" description="Helical" evidence="4">
    <location>
        <begin position="21"/>
        <end position="40"/>
    </location>
</feature>
<dbReference type="GO" id="GO:0022857">
    <property type="term" value="F:transmembrane transporter activity"/>
    <property type="evidence" value="ECO:0007669"/>
    <property type="project" value="InterPro"/>
</dbReference>
<dbReference type="EMBL" id="MGHY01000005">
    <property type="protein sequence ID" value="OGM79964.1"/>
    <property type="molecule type" value="Genomic_DNA"/>
</dbReference>
<keyword evidence="4" id="KW-0472">Membrane</keyword>
<proteinExistence type="inferred from homology"/>
<dbReference type="Gene3D" id="2.40.50.100">
    <property type="match status" value="1"/>
</dbReference>
<comment type="caution">
    <text evidence="5">The sequence shown here is derived from an EMBL/GenBank/DDBJ whole genome shotgun (WGS) entry which is preliminary data.</text>
</comment>
<dbReference type="STRING" id="1802538.A2382_04730"/>
<dbReference type="Gene3D" id="2.40.30.170">
    <property type="match status" value="1"/>
</dbReference>
<dbReference type="PANTHER" id="PTHR32347:SF14">
    <property type="entry name" value="EFFLUX SYSTEM COMPONENT YKNX-RELATED"/>
    <property type="match status" value="1"/>
</dbReference>
<dbReference type="GO" id="GO:0030313">
    <property type="term" value="C:cell envelope"/>
    <property type="evidence" value="ECO:0007669"/>
    <property type="project" value="UniProtKB-SubCell"/>
</dbReference>
<evidence type="ECO:0000256" key="2">
    <source>
        <dbReference type="ARBA" id="ARBA00009477"/>
    </source>
</evidence>
<gene>
    <name evidence="5" type="ORF">A2382_04730</name>
</gene>
<evidence type="ECO:0000256" key="4">
    <source>
        <dbReference type="SAM" id="Phobius"/>
    </source>
</evidence>
<dbReference type="NCBIfam" id="TIGR01730">
    <property type="entry name" value="RND_mfp"/>
    <property type="match status" value="1"/>
</dbReference>